<evidence type="ECO:0000256" key="5">
    <source>
        <dbReference type="ARBA" id="ARBA00040742"/>
    </source>
</evidence>
<dbReference type="InterPro" id="IPR029044">
    <property type="entry name" value="Nucleotide-diphossugar_trans"/>
</dbReference>
<dbReference type="GO" id="GO:0032040">
    <property type="term" value="C:small-subunit processome"/>
    <property type="evidence" value="ECO:0007669"/>
    <property type="project" value="InterPro"/>
</dbReference>
<feature type="region of interest" description="Disordered" evidence="6">
    <location>
        <begin position="776"/>
        <end position="912"/>
    </location>
</feature>
<dbReference type="SUPFAM" id="SSF89124">
    <property type="entry name" value="Nop domain"/>
    <property type="match status" value="1"/>
</dbReference>
<reference evidence="8" key="1">
    <citation type="journal article" date="2021" name="Sci. Adv.">
        <title>The American lobster genome reveals insights on longevity, neural, and immune adaptations.</title>
        <authorList>
            <person name="Polinski J.M."/>
            <person name="Zimin A.V."/>
            <person name="Clark K.F."/>
            <person name="Kohn A.B."/>
            <person name="Sadowski N."/>
            <person name="Timp W."/>
            <person name="Ptitsyn A."/>
            <person name="Khanna P."/>
            <person name="Romanova D.Y."/>
            <person name="Williams P."/>
            <person name="Greenwood S.J."/>
            <person name="Moroz L.L."/>
            <person name="Walt D.R."/>
            <person name="Bodnar A.G."/>
        </authorList>
    </citation>
    <scope>NUCLEOTIDE SEQUENCE</scope>
    <source>
        <strain evidence="8">GMGI-L3</strain>
    </source>
</reference>
<dbReference type="InterPro" id="IPR045056">
    <property type="entry name" value="Nop56/Nop58"/>
</dbReference>
<comment type="subcellular location">
    <subcellularLocation>
        <location evidence="1">Nucleus</location>
        <location evidence="1">Nucleolus</location>
    </subcellularLocation>
</comment>
<sequence length="912" mass="101586">MVHTKLKVCVVVTSVGWSLLLAYVMSSLKWQPGSITDSQRRSAHASQADNVPLARAAKSHVLLGELIEAAKMNNGSQSKASSLQRIFPGVSASINNTQNSGKTVKIVISGNEETLLGVTAAMNSVVTNTKSSVHFYVTLPKIVIPDFRKWVLQTKLKKVNYTIRPHVRLMPKGKPQFAKIYLQSIFPDLDGRFIYLDSDVIVQGDIIELMDLPMKKSYLGAFSEDCSSGSKWFGLAKPRYSAHINLKHPKLRGVKIKPKSCTFNTDVFVADMTVWKSSNVSLLLVDWVNSSKHDPLYGLDPEADEAEAAMLIVMYRRVLPLPHLWHVRDLGVIPGASYSKQFIQKAKLLHWNGHYKPWSRRASFMESWFKYYVPDPNKKVKEFEEVGTFLPEVEEAVTEPSKFMQVVNLIGFKAFTSAASALGNINAITEGVLTEELSAFLETTVPKPKKKKRVQLGVTDPKLGAAINEALKIPFTHTGVVPEIIRGIRTHLTHFVKGLTPASMKQTELGLGHSYSRGKVKFNVNREDNMIIQSIALVDQLDKDINTFAMRIKYYSLCANYIKDRKSLNEESLEKLEEILMDSAKAQAILDAARMTMGMDISPIDLMNIERFAKRVIGLSEYRKQLATYMKGKMASAAPNLATLIGEVVGARLISHAGSLTNLAKYPASTVQILGAEKALFRAIKTKSNTPKYGLIFHSSFISRAGTANKGRISRYLANKCSIASRIDCFTENLTTVFGEKLRDQVEDRLKFYETGNIPRKNAEVMSEALVEHNNLLDKEKKTKKRKHEDVNGEAVDNEGDTEEIPKKKKKKTKQPVVVEATEDVAAEPEEVVAAEPQEPAENGSVEKKKKKKKKKAQNIEMGVNGEEELVQEVQAEVNGGAEEQPMEVVPEAGVAKKKKKKKKQKQEVTAD</sequence>
<dbReference type="SUPFAM" id="SSF53448">
    <property type="entry name" value="Nucleotide-diphospho-sugar transferases"/>
    <property type="match status" value="1"/>
</dbReference>
<dbReference type="Proteomes" id="UP000747542">
    <property type="component" value="Unassembled WGS sequence"/>
</dbReference>
<evidence type="ECO:0000313" key="8">
    <source>
        <dbReference type="EMBL" id="KAG7167492.1"/>
    </source>
</evidence>
<feature type="domain" description="Nop" evidence="7">
    <location>
        <begin position="637"/>
        <end position="755"/>
    </location>
</feature>
<name>A0A8J5JZS5_HOMAM</name>
<keyword evidence="3" id="KW-0690">Ribosome biogenesis</keyword>
<dbReference type="Pfam" id="PF01501">
    <property type="entry name" value="Glyco_transf_8"/>
    <property type="match status" value="1"/>
</dbReference>
<dbReference type="Gene3D" id="1.10.287.4070">
    <property type="match status" value="2"/>
</dbReference>
<evidence type="ECO:0000259" key="7">
    <source>
        <dbReference type="PROSITE" id="PS51358"/>
    </source>
</evidence>
<dbReference type="GO" id="GO:0016757">
    <property type="term" value="F:glycosyltransferase activity"/>
    <property type="evidence" value="ECO:0007669"/>
    <property type="project" value="InterPro"/>
</dbReference>
<dbReference type="FunFam" id="1.10.246.90:FF:000001">
    <property type="entry name" value="Nucleolar protein 56"/>
    <property type="match status" value="1"/>
</dbReference>
<dbReference type="InterPro" id="IPR002687">
    <property type="entry name" value="Nop_dom"/>
</dbReference>
<dbReference type="Pfam" id="PF08156">
    <property type="entry name" value="NOP5NT"/>
    <property type="match status" value="1"/>
</dbReference>
<proteinExistence type="inferred from homology"/>
<keyword evidence="4" id="KW-0539">Nucleus</keyword>
<comment type="caution">
    <text evidence="8">The sequence shown here is derived from an EMBL/GenBank/DDBJ whole genome shotgun (WGS) entry which is preliminary data.</text>
</comment>
<feature type="compositionally biased region" description="Basic residues" evidence="6">
    <location>
        <begin position="896"/>
        <end position="905"/>
    </location>
</feature>
<feature type="compositionally biased region" description="Acidic residues" evidence="6">
    <location>
        <begin position="821"/>
        <end position="833"/>
    </location>
</feature>
<accession>A0A8J5JZS5</accession>
<organism evidence="8 9">
    <name type="scientific">Homarus americanus</name>
    <name type="common">American lobster</name>
    <dbReference type="NCBI Taxonomy" id="6706"/>
    <lineage>
        <taxon>Eukaryota</taxon>
        <taxon>Metazoa</taxon>
        <taxon>Ecdysozoa</taxon>
        <taxon>Arthropoda</taxon>
        <taxon>Crustacea</taxon>
        <taxon>Multicrustacea</taxon>
        <taxon>Malacostraca</taxon>
        <taxon>Eumalacostraca</taxon>
        <taxon>Eucarida</taxon>
        <taxon>Decapoda</taxon>
        <taxon>Pleocyemata</taxon>
        <taxon>Astacidea</taxon>
        <taxon>Nephropoidea</taxon>
        <taxon>Nephropidae</taxon>
        <taxon>Homarus</taxon>
    </lineage>
</organism>
<gene>
    <name evidence="8" type="primary">NOP56-L</name>
    <name evidence="8" type="ORF">Hamer_G012957</name>
</gene>
<evidence type="ECO:0000256" key="2">
    <source>
        <dbReference type="ARBA" id="ARBA00009211"/>
    </source>
</evidence>
<dbReference type="InterPro" id="IPR036070">
    <property type="entry name" value="Nop_dom_sf"/>
</dbReference>
<evidence type="ECO:0000256" key="1">
    <source>
        <dbReference type="ARBA" id="ARBA00004604"/>
    </source>
</evidence>
<dbReference type="InterPro" id="IPR012974">
    <property type="entry name" value="NOP58/56_N"/>
</dbReference>
<dbReference type="InterPro" id="IPR002495">
    <property type="entry name" value="Glyco_trans_8"/>
</dbReference>
<protein>
    <recommendedName>
        <fullName evidence="5">Nucleolar protein 56</fullName>
    </recommendedName>
</protein>
<dbReference type="Gene3D" id="1.10.246.90">
    <property type="entry name" value="Nop domain"/>
    <property type="match status" value="1"/>
</dbReference>
<dbReference type="Gene3D" id="3.90.550.10">
    <property type="entry name" value="Spore Coat Polysaccharide Biosynthesis Protein SpsA, Chain A"/>
    <property type="match status" value="1"/>
</dbReference>
<dbReference type="InterPro" id="IPR042239">
    <property type="entry name" value="Nop_C"/>
</dbReference>
<evidence type="ECO:0000256" key="6">
    <source>
        <dbReference type="SAM" id="MobiDB-lite"/>
    </source>
</evidence>
<dbReference type="GO" id="GO:0030515">
    <property type="term" value="F:snoRNA binding"/>
    <property type="evidence" value="ECO:0007669"/>
    <property type="project" value="InterPro"/>
</dbReference>
<evidence type="ECO:0000256" key="3">
    <source>
        <dbReference type="ARBA" id="ARBA00022517"/>
    </source>
</evidence>
<evidence type="ECO:0000313" key="9">
    <source>
        <dbReference type="Proteomes" id="UP000747542"/>
    </source>
</evidence>
<evidence type="ECO:0000256" key="4">
    <source>
        <dbReference type="ARBA" id="ARBA00023242"/>
    </source>
</evidence>
<comment type="similarity">
    <text evidence="2">Belongs to the NOP5/NOP56 family.</text>
</comment>
<dbReference type="AlphaFoldDB" id="A0A8J5JZS5"/>
<dbReference type="Pfam" id="PF01798">
    <property type="entry name" value="Nop"/>
    <property type="match status" value="1"/>
</dbReference>
<feature type="non-terminal residue" evidence="8">
    <location>
        <position position="1"/>
    </location>
</feature>
<dbReference type="GO" id="GO:0042254">
    <property type="term" value="P:ribosome biogenesis"/>
    <property type="evidence" value="ECO:0007669"/>
    <property type="project" value="UniProtKB-KW"/>
</dbReference>
<dbReference type="EMBL" id="JAHLQT010021643">
    <property type="protein sequence ID" value="KAG7167492.1"/>
    <property type="molecule type" value="Genomic_DNA"/>
</dbReference>
<keyword evidence="9" id="KW-1185">Reference proteome</keyword>
<dbReference type="PROSITE" id="PS51358">
    <property type="entry name" value="NOP"/>
    <property type="match status" value="1"/>
</dbReference>
<dbReference type="GO" id="GO:0031428">
    <property type="term" value="C:box C/D methylation guide snoRNP complex"/>
    <property type="evidence" value="ECO:0007669"/>
    <property type="project" value="InterPro"/>
</dbReference>
<dbReference type="PANTHER" id="PTHR10894">
    <property type="entry name" value="NUCLEOLAR PROTEIN 5 NUCLEOLAR PROTEIN NOP5 NOP58"/>
    <property type="match status" value="1"/>
</dbReference>
<dbReference type="PANTHER" id="PTHR10894:SF0">
    <property type="entry name" value="NUCLEOLAR PROTEIN 56"/>
    <property type="match status" value="1"/>
</dbReference>
<feature type="compositionally biased region" description="Basic residues" evidence="6">
    <location>
        <begin position="848"/>
        <end position="857"/>
    </location>
</feature>